<keyword evidence="2 5" id="KW-0812">Transmembrane</keyword>
<dbReference type="AlphaFoldDB" id="L8JTK3"/>
<feature type="transmembrane region" description="Helical" evidence="5">
    <location>
        <begin position="277"/>
        <end position="301"/>
    </location>
</feature>
<proteinExistence type="predicted"/>
<evidence type="ECO:0000256" key="1">
    <source>
        <dbReference type="ARBA" id="ARBA00004141"/>
    </source>
</evidence>
<evidence type="ECO:0000256" key="4">
    <source>
        <dbReference type="ARBA" id="ARBA00023136"/>
    </source>
</evidence>
<dbReference type="InterPro" id="IPR036259">
    <property type="entry name" value="MFS_trans_sf"/>
</dbReference>
<evidence type="ECO:0000256" key="5">
    <source>
        <dbReference type="SAM" id="Phobius"/>
    </source>
</evidence>
<dbReference type="SUPFAM" id="SSF103473">
    <property type="entry name" value="MFS general substrate transporter"/>
    <property type="match status" value="1"/>
</dbReference>
<keyword evidence="3 5" id="KW-1133">Transmembrane helix</keyword>
<dbReference type="Proteomes" id="UP000011135">
    <property type="component" value="Unassembled WGS sequence"/>
</dbReference>
<gene>
    <name evidence="7" type="ORF">C900_02488</name>
</gene>
<evidence type="ECO:0000256" key="3">
    <source>
        <dbReference type="ARBA" id="ARBA00022989"/>
    </source>
</evidence>
<sequence length="330" mass="34601">MFALPIGSLLSVPVSGYWVAKAGSRTVVVFSAFLYPLVLLAIGFSAGVWSLIAALFLFGMLGNMLNISINTQAVGVEAAYERNIMATFHGMWSLAGFAGAGIGAVMIAASIPPGTHYLMIAGAVAIVLAFTVKYLLPEDVNTDKDKPIFSLPDRSLVVLGIIAFCSMMCEGAMFDWSGVYFNKVIAVKQDWIGIGYTVFMISMAGTRFVADKLVYRFGLKKILVGSGLFTATGFFLSVLLPHFETSLLGFFIIGIGVSSVVPLVFSAAGRSKIQSPGIALASVSTLGFFGFLIGPPVIGLVAGATDLRLSFALLGAMGLAVATLSSKGSV</sequence>
<dbReference type="GO" id="GO:0022857">
    <property type="term" value="F:transmembrane transporter activity"/>
    <property type="evidence" value="ECO:0007669"/>
    <property type="project" value="InterPro"/>
</dbReference>
<dbReference type="PANTHER" id="PTHR23514:SF13">
    <property type="entry name" value="INNER MEMBRANE PROTEIN YBJJ"/>
    <property type="match status" value="1"/>
</dbReference>
<reference evidence="7 8" key="1">
    <citation type="submission" date="2012-12" db="EMBL/GenBank/DDBJ databases">
        <title>Genome assembly of Fulvivirga imtechensis AK7.</title>
        <authorList>
            <person name="Nupur N."/>
            <person name="Khatri I."/>
            <person name="Kumar R."/>
            <person name="Subramanian S."/>
            <person name="Pinnaka A."/>
        </authorList>
    </citation>
    <scope>NUCLEOTIDE SEQUENCE [LARGE SCALE GENOMIC DNA]</scope>
    <source>
        <strain evidence="7 8">AK7</strain>
    </source>
</reference>
<name>L8JTK3_9BACT</name>
<feature type="domain" description="Major facilitator superfamily (MFS) profile" evidence="6">
    <location>
        <begin position="1"/>
        <end position="140"/>
    </location>
</feature>
<feature type="domain" description="Major facilitator superfamily (MFS) profile" evidence="6">
    <location>
        <begin position="155"/>
        <end position="330"/>
    </location>
</feature>
<dbReference type="CDD" id="cd17393">
    <property type="entry name" value="MFS_MosC_like"/>
    <property type="match status" value="1"/>
</dbReference>
<comment type="caution">
    <text evidence="7">The sequence shown here is derived from an EMBL/GenBank/DDBJ whole genome shotgun (WGS) entry which is preliminary data.</text>
</comment>
<accession>L8JTK3</accession>
<dbReference type="InterPro" id="IPR011701">
    <property type="entry name" value="MFS"/>
</dbReference>
<dbReference type="GO" id="GO:0016020">
    <property type="term" value="C:membrane"/>
    <property type="evidence" value="ECO:0007669"/>
    <property type="project" value="UniProtKB-SubCell"/>
</dbReference>
<evidence type="ECO:0000256" key="2">
    <source>
        <dbReference type="ARBA" id="ARBA00022692"/>
    </source>
</evidence>
<dbReference type="InterPro" id="IPR020846">
    <property type="entry name" value="MFS_dom"/>
</dbReference>
<feature type="transmembrane region" description="Helical" evidence="5">
    <location>
        <begin position="156"/>
        <end position="179"/>
    </location>
</feature>
<dbReference type="EMBL" id="AMZN01000037">
    <property type="protein sequence ID" value="ELR71573.1"/>
    <property type="molecule type" value="Genomic_DNA"/>
</dbReference>
<keyword evidence="8" id="KW-1185">Reference proteome</keyword>
<evidence type="ECO:0000259" key="6">
    <source>
        <dbReference type="PROSITE" id="PS50850"/>
    </source>
</evidence>
<feature type="transmembrane region" description="Helical" evidence="5">
    <location>
        <begin position="246"/>
        <end position="265"/>
    </location>
</feature>
<feature type="transmembrane region" description="Helical" evidence="5">
    <location>
        <begin position="91"/>
        <end position="111"/>
    </location>
</feature>
<feature type="transmembrane region" description="Helical" evidence="5">
    <location>
        <begin position="307"/>
        <end position="325"/>
    </location>
</feature>
<evidence type="ECO:0000313" key="7">
    <source>
        <dbReference type="EMBL" id="ELR71573.1"/>
    </source>
</evidence>
<comment type="subcellular location">
    <subcellularLocation>
        <location evidence="1">Membrane</location>
        <topology evidence="1">Multi-pass membrane protein</topology>
    </subcellularLocation>
</comment>
<keyword evidence="4 5" id="KW-0472">Membrane</keyword>
<dbReference type="PANTHER" id="PTHR23514">
    <property type="entry name" value="BYPASS OF STOP CODON PROTEIN 6"/>
    <property type="match status" value="1"/>
</dbReference>
<dbReference type="Pfam" id="PF07690">
    <property type="entry name" value="MFS_1"/>
    <property type="match status" value="1"/>
</dbReference>
<dbReference type="PROSITE" id="PS50850">
    <property type="entry name" value="MFS"/>
    <property type="match status" value="2"/>
</dbReference>
<dbReference type="InterPro" id="IPR051788">
    <property type="entry name" value="MFS_Transporter"/>
</dbReference>
<dbReference type="Gene3D" id="1.20.1250.20">
    <property type="entry name" value="MFS general substrate transporter like domains"/>
    <property type="match status" value="2"/>
</dbReference>
<dbReference type="PATRIC" id="fig|1237149.3.peg.2355"/>
<feature type="transmembrane region" description="Helical" evidence="5">
    <location>
        <begin position="222"/>
        <end position="240"/>
    </location>
</feature>
<organism evidence="7 8">
    <name type="scientific">Fulvivirga imtechensis AK7</name>
    <dbReference type="NCBI Taxonomy" id="1237149"/>
    <lineage>
        <taxon>Bacteria</taxon>
        <taxon>Pseudomonadati</taxon>
        <taxon>Bacteroidota</taxon>
        <taxon>Cytophagia</taxon>
        <taxon>Cytophagales</taxon>
        <taxon>Fulvivirgaceae</taxon>
        <taxon>Fulvivirga</taxon>
    </lineage>
</organism>
<feature type="transmembrane region" description="Helical" evidence="5">
    <location>
        <begin position="191"/>
        <end position="210"/>
    </location>
</feature>
<feature type="transmembrane region" description="Helical" evidence="5">
    <location>
        <begin position="117"/>
        <end position="136"/>
    </location>
</feature>
<feature type="transmembrane region" description="Helical" evidence="5">
    <location>
        <begin position="32"/>
        <end position="58"/>
    </location>
</feature>
<protein>
    <submittedName>
        <fullName evidence="7">Major facilitator superfamily</fullName>
    </submittedName>
</protein>
<dbReference type="STRING" id="1237149.C900_02488"/>
<evidence type="ECO:0000313" key="8">
    <source>
        <dbReference type="Proteomes" id="UP000011135"/>
    </source>
</evidence>
<dbReference type="eggNOG" id="COG2223">
    <property type="taxonomic scope" value="Bacteria"/>
</dbReference>